<evidence type="ECO:0000313" key="1">
    <source>
        <dbReference type="EMBL" id="KAK3373215.1"/>
    </source>
</evidence>
<keyword evidence="2" id="KW-1185">Reference proteome</keyword>
<dbReference type="AlphaFoldDB" id="A0AAE0N7K5"/>
<evidence type="ECO:0000313" key="2">
    <source>
        <dbReference type="Proteomes" id="UP001287356"/>
    </source>
</evidence>
<organism evidence="1 2">
    <name type="scientific">Lasiosphaeria ovina</name>
    <dbReference type="NCBI Taxonomy" id="92902"/>
    <lineage>
        <taxon>Eukaryota</taxon>
        <taxon>Fungi</taxon>
        <taxon>Dikarya</taxon>
        <taxon>Ascomycota</taxon>
        <taxon>Pezizomycotina</taxon>
        <taxon>Sordariomycetes</taxon>
        <taxon>Sordariomycetidae</taxon>
        <taxon>Sordariales</taxon>
        <taxon>Lasiosphaeriaceae</taxon>
        <taxon>Lasiosphaeria</taxon>
    </lineage>
</organism>
<dbReference type="EMBL" id="JAULSN010000004">
    <property type="protein sequence ID" value="KAK3373215.1"/>
    <property type="molecule type" value="Genomic_DNA"/>
</dbReference>
<reference evidence="1" key="2">
    <citation type="submission" date="2023-06" db="EMBL/GenBank/DDBJ databases">
        <authorList>
            <consortium name="Lawrence Berkeley National Laboratory"/>
            <person name="Haridas S."/>
            <person name="Hensen N."/>
            <person name="Bonometti L."/>
            <person name="Westerberg I."/>
            <person name="Brannstrom I.O."/>
            <person name="Guillou S."/>
            <person name="Cros-Aarteil S."/>
            <person name="Calhoun S."/>
            <person name="Kuo A."/>
            <person name="Mondo S."/>
            <person name="Pangilinan J."/>
            <person name="Riley R."/>
            <person name="Labutti K."/>
            <person name="Andreopoulos B."/>
            <person name="Lipzen A."/>
            <person name="Chen C."/>
            <person name="Yanf M."/>
            <person name="Daum C."/>
            <person name="Ng V."/>
            <person name="Clum A."/>
            <person name="Steindorff A."/>
            <person name="Ohm R."/>
            <person name="Martin F."/>
            <person name="Silar P."/>
            <person name="Natvig D."/>
            <person name="Lalanne C."/>
            <person name="Gautier V."/>
            <person name="Ament-Velasquez S.L."/>
            <person name="Kruys A."/>
            <person name="Hutchinson M.I."/>
            <person name="Powell A.J."/>
            <person name="Barry K."/>
            <person name="Miller A.N."/>
            <person name="Grigoriev I.V."/>
            <person name="Debuchy R."/>
            <person name="Gladieux P."/>
            <person name="Thoren M.H."/>
            <person name="Johannesson H."/>
        </authorList>
    </citation>
    <scope>NUCLEOTIDE SEQUENCE</scope>
    <source>
        <strain evidence="1">CBS 958.72</strain>
    </source>
</reference>
<feature type="non-terminal residue" evidence="1">
    <location>
        <position position="266"/>
    </location>
</feature>
<feature type="non-terminal residue" evidence="1">
    <location>
        <position position="1"/>
    </location>
</feature>
<reference evidence="1" key="1">
    <citation type="journal article" date="2023" name="Mol. Phylogenet. Evol.">
        <title>Genome-scale phylogeny and comparative genomics of the fungal order Sordariales.</title>
        <authorList>
            <person name="Hensen N."/>
            <person name="Bonometti L."/>
            <person name="Westerberg I."/>
            <person name="Brannstrom I.O."/>
            <person name="Guillou S."/>
            <person name="Cros-Aarteil S."/>
            <person name="Calhoun S."/>
            <person name="Haridas S."/>
            <person name="Kuo A."/>
            <person name="Mondo S."/>
            <person name="Pangilinan J."/>
            <person name="Riley R."/>
            <person name="LaButti K."/>
            <person name="Andreopoulos B."/>
            <person name="Lipzen A."/>
            <person name="Chen C."/>
            <person name="Yan M."/>
            <person name="Daum C."/>
            <person name="Ng V."/>
            <person name="Clum A."/>
            <person name="Steindorff A."/>
            <person name="Ohm R.A."/>
            <person name="Martin F."/>
            <person name="Silar P."/>
            <person name="Natvig D.O."/>
            <person name="Lalanne C."/>
            <person name="Gautier V."/>
            <person name="Ament-Velasquez S.L."/>
            <person name="Kruys A."/>
            <person name="Hutchinson M.I."/>
            <person name="Powell A.J."/>
            <person name="Barry K."/>
            <person name="Miller A.N."/>
            <person name="Grigoriev I.V."/>
            <person name="Debuchy R."/>
            <person name="Gladieux P."/>
            <person name="Hiltunen Thoren M."/>
            <person name="Johannesson H."/>
        </authorList>
    </citation>
    <scope>NUCLEOTIDE SEQUENCE</scope>
    <source>
        <strain evidence="1">CBS 958.72</strain>
    </source>
</reference>
<protein>
    <submittedName>
        <fullName evidence="1">Uncharacterized protein</fullName>
    </submittedName>
</protein>
<accession>A0AAE0N7K5</accession>
<gene>
    <name evidence="1" type="ORF">B0T24DRAFT_512973</name>
</gene>
<name>A0AAE0N7K5_9PEZI</name>
<dbReference type="Proteomes" id="UP001287356">
    <property type="component" value="Unassembled WGS sequence"/>
</dbReference>
<comment type="caution">
    <text evidence="1">The sequence shown here is derived from an EMBL/GenBank/DDBJ whole genome shotgun (WGS) entry which is preliminary data.</text>
</comment>
<sequence>EPLSFLFVVNEFVANFEPLPGQVAPATDQWGNMVPPVNAASYESEEVGIVFRYCQGVVTPAADYRWYRPRMGEPGSIARYDAANNFEGYLVPYKTQSVFACSAHLPIVVSDGDSSLGASFIRRGCACDHAYDVESSTNTSYTAWNLLHFSSSPGMAGVSLAMTDGTGAPFVPARDPSWIPTLVPRVFENTRDDQGIPRSRGLAGEMPLVIALMAFHGRRNHASDVFSNQFWHYNQWRGPNSTPRCKYTHPLSENNPRGFVVSVCLD</sequence>
<proteinExistence type="predicted"/>